<gene>
    <name evidence="2" type="ORF">CSSPJE1EN2_LOCUS16490</name>
</gene>
<evidence type="ECO:0000313" key="3">
    <source>
        <dbReference type="Proteomes" id="UP001497522"/>
    </source>
</evidence>
<feature type="compositionally biased region" description="Basic residues" evidence="1">
    <location>
        <begin position="23"/>
        <end position="36"/>
    </location>
</feature>
<dbReference type="Proteomes" id="UP001497522">
    <property type="component" value="Chromosome 4"/>
</dbReference>
<proteinExistence type="predicted"/>
<protein>
    <submittedName>
        <fullName evidence="2">Uncharacterized protein</fullName>
    </submittedName>
</protein>
<organism evidence="2 3">
    <name type="scientific">Sphagnum jensenii</name>
    <dbReference type="NCBI Taxonomy" id="128206"/>
    <lineage>
        <taxon>Eukaryota</taxon>
        <taxon>Viridiplantae</taxon>
        <taxon>Streptophyta</taxon>
        <taxon>Embryophyta</taxon>
        <taxon>Bryophyta</taxon>
        <taxon>Sphagnophytina</taxon>
        <taxon>Sphagnopsida</taxon>
        <taxon>Sphagnales</taxon>
        <taxon>Sphagnaceae</taxon>
        <taxon>Sphagnum</taxon>
    </lineage>
</organism>
<accession>A0ABP1BG39</accession>
<sequence>MAHAQRVGARRKAPQSALQKGPGSRRSHRRPLRKGPGRLLPFSLSAGSPPSPPPAPLPLGGGRRSFLAGQSSHFVA</sequence>
<feature type="compositionally biased region" description="Low complexity" evidence="1">
    <location>
        <begin position="37"/>
        <end position="48"/>
    </location>
</feature>
<keyword evidence="3" id="KW-1185">Reference proteome</keyword>
<name>A0ABP1BG39_9BRYO</name>
<dbReference type="EMBL" id="OZ023705">
    <property type="protein sequence ID" value="CAK9874049.1"/>
    <property type="molecule type" value="Genomic_DNA"/>
</dbReference>
<reference evidence="2" key="1">
    <citation type="submission" date="2024-03" db="EMBL/GenBank/DDBJ databases">
        <authorList>
            <consortium name="ELIXIR-Norway"/>
            <consortium name="Elixir Norway"/>
        </authorList>
    </citation>
    <scope>NUCLEOTIDE SEQUENCE</scope>
</reference>
<evidence type="ECO:0000313" key="2">
    <source>
        <dbReference type="EMBL" id="CAK9874049.1"/>
    </source>
</evidence>
<feature type="region of interest" description="Disordered" evidence="1">
    <location>
        <begin position="1"/>
        <end position="76"/>
    </location>
</feature>
<evidence type="ECO:0000256" key="1">
    <source>
        <dbReference type="SAM" id="MobiDB-lite"/>
    </source>
</evidence>